<dbReference type="InterPro" id="IPR036583">
    <property type="entry name" value="23S_rRNA_IVS_sf"/>
</dbReference>
<protein>
    <submittedName>
        <fullName evidence="1">Four helix bundle protein</fullName>
    </submittedName>
</protein>
<dbReference type="Gene3D" id="1.20.1440.60">
    <property type="entry name" value="23S rRNA-intervening sequence"/>
    <property type="match status" value="1"/>
</dbReference>
<organism evidence="1 2">
    <name type="scientific">Bacteroides cellulosilyticus</name>
    <dbReference type="NCBI Taxonomy" id="246787"/>
    <lineage>
        <taxon>Bacteria</taxon>
        <taxon>Pseudomonadati</taxon>
        <taxon>Bacteroidota</taxon>
        <taxon>Bacteroidia</taxon>
        <taxon>Bacteroidales</taxon>
        <taxon>Bacteroidaceae</taxon>
        <taxon>Bacteroides</taxon>
    </lineage>
</organism>
<proteinExistence type="predicted"/>
<dbReference type="Proteomes" id="UP000482653">
    <property type="component" value="Unassembled WGS sequence"/>
</dbReference>
<dbReference type="PANTHER" id="PTHR38471">
    <property type="entry name" value="FOUR HELIX BUNDLE PROTEIN"/>
    <property type="match status" value="1"/>
</dbReference>
<dbReference type="EMBL" id="VVYX01000002">
    <property type="protein sequence ID" value="KAA5422564.1"/>
    <property type="molecule type" value="Genomic_DNA"/>
</dbReference>
<dbReference type="Pfam" id="PF05635">
    <property type="entry name" value="23S_rRNA_IVP"/>
    <property type="match status" value="1"/>
</dbReference>
<dbReference type="CDD" id="cd16377">
    <property type="entry name" value="23S_rRNA_IVP_like"/>
    <property type="match status" value="1"/>
</dbReference>
<dbReference type="NCBIfam" id="TIGR02436">
    <property type="entry name" value="four helix bundle protein"/>
    <property type="match status" value="1"/>
</dbReference>
<reference evidence="1 2" key="1">
    <citation type="journal article" date="2019" name="Nat. Med.">
        <title>A library of human gut bacterial isolates paired with longitudinal multiomics data enables mechanistic microbiome research.</title>
        <authorList>
            <person name="Poyet M."/>
            <person name="Groussin M."/>
            <person name="Gibbons S.M."/>
            <person name="Avila-Pacheco J."/>
            <person name="Jiang X."/>
            <person name="Kearney S.M."/>
            <person name="Perrotta A.R."/>
            <person name="Berdy B."/>
            <person name="Zhao S."/>
            <person name="Lieberman T.D."/>
            <person name="Swanson P.K."/>
            <person name="Smith M."/>
            <person name="Roesemann S."/>
            <person name="Alexander J.E."/>
            <person name="Rich S.A."/>
            <person name="Livny J."/>
            <person name="Vlamakis H."/>
            <person name="Clish C."/>
            <person name="Bullock K."/>
            <person name="Deik A."/>
            <person name="Scott J."/>
            <person name="Pierce K.A."/>
            <person name="Xavier R.J."/>
            <person name="Alm E.J."/>
        </authorList>
    </citation>
    <scope>NUCLEOTIDE SEQUENCE [LARGE SCALE GENOMIC DNA]</scope>
    <source>
        <strain evidence="1 2">BIOML-A8</strain>
    </source>
</reference>
<comment type="caution">
    <text evidence="1">The sequence shown here is derived from an EMBL/GenBank/DDBJ whole genome shotgun (WGS) entry which is preliminary data.</text>
</comment>
<dbReference type="NCBIfam" id="NF008911">
    <property type="entry name" value="PRK12275.1-2"/>
    <property type="match status" value="1"/>
</dbReference>
<gene>
    <name evidence="1" type="ORF">F2Y87_01395</name>
</gene>
<dbReference type="AlphaFoldDB" id="A0A6L3K8E0"/>
<dbReference type="InterPro" id="IPR012657">
    <property type="entry name" value="23S_rRNA-intervening_sequence"/>
</dbReference>
<dbReference type="PANTHER" id="PTHR38471:SF2">
    <property type="entry name" value="FOUR HELIX BUNDLE PROTEIN"/>
    <property type="match status" value="1"/>
</dbReference>
<dbReference type="SUPFAM" id="SSF158446">
    <property type="entry name" value="IVS-encoded protein-like"/>
    <property type="match status" value="1"/>
</dbReference>
<evidence type="ECO:0000313" key="1">
    <source>
        <dbReference type="EMBL" id="KAA5422564.1"/>
    </source>
</evidence>
<sequence length="127" mass="14370">MRTHKDLKVWQKSIELVISVYELTKQYPKEELYAITNQIRRCVTSIPANIAEGSGRKNKAEFMQFLYISLGSASELETFLIISEKLHYITSEEYANSSNALNEIIRMTCGLINSLKINNTSAASCSL</sequence>
<evidence type="ECO:0000313" key="2">
    <source>
        <dbReference type="Proteomes" id="UP000482653"/>
    </source>
</evidence>
<name>A0A6L3K8E0_9BACE</name>
<accession>A0A6L3K8E0</accession>